<feature type="region of interest" description="Disordered" evidence="1">
    <location>
        <begin position="31"/>
        <end position="99"/>
    </location>
</feature>
<evidence type="ECO:0000313" key="3">
    <source>
        <dbReference type="EMBL" id="KAF0313440.1"/>
    </source>
</evidence>
<dbReference type="Proteomes" id="UP000440578">
    <property type="component" value="Unassembled WGS sequence"/>
</dbReference>
<dbReference type="EMBL" id="VIIS01000094">
    <property type="protein sequence ID" value="KAF0313440.1"/>
    <property type="molecule type" value="Genomic_DNA"/>
</dbReference>
<gene>
    <name evidence="3" type="ORF">FJT64_016043</name>
</gene>
<evidence type="ECO:0000313" key="4">
    <source>
        <dbReference type="Proteomes" id="UP000440578"/>
    </source>
</evidence>
<proteinExistence type="predicted"/>
<feature type="chain" id="PRO_5025562253" evidence="2">
    <location>
        <begin position="21"/>
        <end position="115"/>
    </location>
</feature>
<evidence type="ECO:0000256" key="1">
    <source>
        <dbReference type="SAM" id="MobiDB-lite"/>
    </source>
</evidence>
<name>A0A6A4XAX3_AMPAM</name>
<accession>A0A6A4XAX3</accession>
<comment type="caution">
    <text evidence="3">The sequence shown here is derived from an EMBL/GenBank/DDBJ whole genome shotgun (WGS) entry which is preliminary data.</text>
</comment>
<keyword evidence="2" id="KW-0732">Signal</keyword>
<protein>
    <submittedName>
        <fullName evidence="3">Uncharacterized protein</fullName>
    </submittedName>
</protein>
<reference evidence="3 4" key="1">
    <citation type="submission" date="2019-07" db="EMBL/GenBank/DDBJ databases">
        <title>Draft genome assembly of a fouling barnacle, Amphibalanus amphitrite (Darwin, 1854): The first reference genome for Thecostraca.</title>
        <authorList>
            <person name="Kim W."/>
        </authorList>
    </citation>
    <scope>NUCLEOTIDE SEQUENCE [LARGE SCALE GENOMIC DNA]</scope>
    <source>
        <strain evidence="3">SNU_AA5</strain>
        <tissue evidence="3">Soma without cirri and trophi</tissue>
    </source>
</reference>
<organism evidence="3 4">
    <name type="scientific">Amphibalanus amphitrite</name>
    <name type="common">Striped barnacle</name>
    <name type="synonym">Balanus amphitrite</name>
    <dbReference type="NCBI Taxonomy" id="1232801"/>
    <lineage>
        <taxon>Eukaryota</taxon>
        <taxon>Metazoa</taxon>
        <taxon>Ecdysozoa</taxon>
        <taxon>Arthropoda</taxon>
        <taxon>Crustacea</taxon>
        <taxon>Multicrustacea</taxon>
        <taxon>Cirripedia</taxon>
        <taxon>Thoracica</taxon>
        <taxon>Thoracicalcarea</taxon>
        <taxon>Balanomorpha</taxon>
        <taxon>Balanoidea</taxon>
        <taxon>Balanidae</taxon>
        <taxon>Amphibalaninae</taxon>
        <taxon>Amphibalanus</taxon>
    </lineage>
</organism>
<dbReference type="OrthoDB" id="6656697at2759"/>
<keyword evidence="4" id="KW-1185">Reference proteome</keyword>
<evidence type="ECO:0000256" key="2">
    <source>
        <dbReference type="SAM" id="SignalP"/>
    </source>
</evidence>
<feature type="signal peptide" evidence="2">
    <location>
        <begin position="1"/>
        <end position="20"/>
    </location>
</feature>
<sequence length="115" mass="12353">MSHSLPSLLALVALLAACCASPQGITFGGAAQRTATRQRFRQRPQGDATTDTRIGLVGGQLGNLDPVPGSDYPSRIANGNQQPAQTSQQLRQQPDSGQWCRQRLHARGAHLRARL</sequence>
<dbReference type="AlphaFoldDB" id="A0A6A4XAX3"/>
<feature type="compositionally biased region" description="Polar residues" evidence="1">
    <location>
        <begin position="77"/>
        <end position="96"/>
    </location>
</feature>